<feature type="non-terminal residue" evidence="1">
    <location>
        <position position="1"/>
    </location>
</feature>
<dbReference type="CDD" id="cd00408">
    <property type="entry name" value="DHDPS-like"/>
    <property type="match status" value="1"/>
</dbReference>
<comment type="caution">
    <text evidence="1">The sequence shown here is derived from an EMBL/GenBank/DDBJ whole genome shotgun (WGS) entry which is preliminary data.</text>
</comment>
<dbReference type="Pfam" id="PF00701">
    <property type="entry name" value="DHDPS"/>
    <property type="match status" value="1"/>
</dbReference>
<dbReference type="PANTHER" id="PTHR12128">
    <property type="entry name" value="DIHYDRODIPICOLINATE SYNTHASE"/>
    <property type="match status" value="1"/>
</dbReference>
<dbReference type="SMART" id="SM01130">
    <property type="entry name" value="DHDPS"/>
    <property type="match status" value="1"/>
</dbReference>
<gene>
    <name evidence="1" type="ORF">AB675_5962</name>
</gene>
<dbReference type="PRINTS" id="PR00146">
    <property type="entry name" value="DHPICSNTHASE"/>
</dbReference>
<dbReference type="GeneID" id="28738095"/>
<dbReference type="EMBL" id="LFJN01000027">
    <property type="protein sequence ID" value="KPI36901.1"/>
    <property type="molecule type" value="Genomic_DNA"/>
</dbReference>
<reference evidence="1 2" key="1">
    <citation type="submission" date="2015-06" db="EMBL/GenBank/DDBJ databases">
        <title>Draft genome of the ant-associated black yeast Phialophora attae CBS 131958.</title>
        <authorList>
            <person name="Moreno L.F."/>
            <person name="Stielow B.J."/>
            <person name="de Hoog S."/>
            <person name="Vicente V.A."/>
            <person name="Weiss V.A."/>
            <person name="de Vries M."/>
            <person name="Cruz L.M."/>
            <person name="Souza E.M."/>
        </authorList>
    </citation>
    <scope>NUCLEOTIDE SEQUENCE [LARGE SCALE GENOMIC DNA]</scope>
    <source>
        <strain evidence="1 2">CBS 131958</strain>
    </source>
</reference>
<evidence type="ECO:0000313" key="2">
    <source>
        <dbReference type="Proteomes" id="UP000038010"/>
    </source>
</evidence>
<dbReference type="GO" id="GO:0008840">
    <property type="term" value="F:4-hydroxy-tetrahydrodipicolinate synthase activity"/>
    <property type="evidence" value="ECO:0007669"/>
    <property type="project" value="TreeGrafter"/>
</dbReference>
<evidence type="ECO:0008006" key="3">
    <source>
        <dbReference type="Google" id="ProtNLM"/>
    </source>
</evidence>
<dbReference type="STRING" id="1664694.A0A0N0NJE8"/>
<accession>A0A0N0NJE8</accession>
<dbReference type="VEuPathDB" id="FungiDB:AB675_5962"/>
<dbReference type="RefSeq" id="XP_017996864.1">
    <property type="nucleotide sequence ID" value="XM_018146215.1"/>
</dbReference>
<organism evidence="1 2">
    <name type="scientific">Cyphellophora attinorum</name>
    <dbReference type="NCBI Taxonomy" id="1664694"/>
    <lineage>
        <taxon>Eukaryota</taxon>
        <taxon>Fungi</taxon>
        <taxon>Dikarya</taxon>
        <taxon>Ascomycota</taxon>
        <taxon>Pezizomycotina</taxon>
        <taxon>Eurotiomycetes</taxon>
        <taxon>Chaetothyriomycetidae</taxon>
        <taxon>Chaetothyriales</taxon>
        <taxon>Cyphellophoraceae</taxon>
        <taxon>Cyphellophora</taxon>
    </lineage>
</organism>
<dbReference type="Proteomes" id="UP000038010">
    <property type="component" value="Unassembled WGS sequence"/>
</dbReference>
<keyword evidence="2" id="KW-1185">Reference proteome</keyword>
<dbReference type="AlphaFoldDB" id="A0A0N0NJE8"/>
<dbReference type="SUPFAM" id="SSF51569">
    <property type="entry name" value="Aldolase"/>
    <property type="match status" value="1"/>
</dbReference>
<evidence type="ECO:0000313" key="1">
    <source>
        <dbReference type="EMBL" id="KPI36901.1"/>
    </source>
</evidence>
<proteinExistence type="predicted"/>
<dbReference type="InterPro" id="IPR013785">
    <property type="entry name" value="Aldolase_TIM"/>
</dbReference>
<sequence length="310" mass="33421">IYPPAVTFFDPETDTLLPTQQSQYYNYLATQTGLTGLVILGTNAETFMLTREERLKLLQIARAAVPETTPIIAGVGGHSTAQVNEFIADAHSAGANFALVLPCAYFGKQTTPKVVDDFYDAVAKQSPIPILIYNFPAVCNGLDLDSDQIAAIAQRNPNVVGVKLTCASVGKITRLTHTFPPSRFAVFGGQSDFLIGGLASGSAGCIAAFANIFPKTLVRIYELYKAGKFEEALRLQRVAAHAENPTKAGIATTKWAVSQFSAVAAGVEGGDKDKLEKLLRPRRPYEEPSGAIKAKILEKMRELAEIEKTL</sequence>
<dbReference type="PANTHER" id="PTHR12128:SF47">
    <property type="entry name" value="DIHYDRODIPICOLINATE SYNTHASE-RELATED"/>
    <property type="match status" value="1"/>
</dbReference>
<name>A0A0N0NJE8_9EURO</name>
<dbReference type="OrthoDB" id="191315at2759"/>
<protein>
    <recommendedName>
        <fullName evidence="3">4-hydroxy-2-oxoglutarate aldolase, mitochondrial</fullName>
    </recommendedName>
</protein>
<dbReference type="Gene3D" id="3.20.20.70">
    <property type="entry name" value="Aldolase class I"/>
    <property type="match status" value="1"/>
</dbReference>
<dbReference type="InterPro" id="IPR002220">
    <property type="entry name" value="DapA-like"/>
</dbReference>